<dbReference type="AlphaFoldDB" id="A0A939PHB0"/>
<organism evidence="7 8">
    <name type="scientific">Actinomadura barringtoniae</name>
    <dbReference type="NCBI Taxonomy" id="1427535"/>
    <lineage>
        <taxon>Bacteria</taxon>
        <taxon>Bacillati</taxon>
        <taxon>Actinomycetota</taxon>
        <taxon>Actinomycetes</taxon>
        <taxon>Streptosporangiales</taxon>
        <taxon>Thermomonosporaceae</taxon>
        <taxon>Actinomadura</taxon>
    </lineage>
</organism>
<comment type="caution">
    <text evidence="7">The sequence shown here is derived from an EMBL/GenBank/DDBJ whole genome shotgun (WGS) entry which is preliminary data.</text>
</comment>
<feature type="transmembrane region" description="Helical" evidence="6">
    <location>
        <begin position="109"/>
        <end position="127"/>
    </location>
</feature>
<evidence type="ECO:0000256" key="5">
    <source>
        <dbReference type="ARBA" id="ARBA00023136"/>
    </source>
</evidence>
<dbReference type="InterPro" id="IPR004923">
    <property type="entry name" value="FTR1/Fip1/EfeU"/>
</dbReference>
<dbReference type="Proteomes" id="UP000669179">
    <property type="component" value="Unassembled WGS sequence"/>
</dbReference>
<dbReference type="EMBL" id="JAGEOJ010000006">
    <property type="protein sequence ID" value="MBO2448531.1"/>
    <property type="molecule type" value="Genomic_DNA"/>
</dbReference>
<feature type="transmembrane region" description="Helical" evidence="6">
    <location>
        <begin position="6"/>
        <end position="28"/>
    </location>
</feature>
<comment type="subcellular location">
    <subcellularLocation>
        <location evidence="1">Membrane</location>
        <topology evidence="1">Multi-pass membrane protein</topology>
    </subcellularLocation>
</comment>
<gene>
    <name evidence="7" type="ORF">J4573_15620</name>
</gene>
<dbReference type="RefSeq" id="WP_208256205.1">
    <property type="nucleotide sequence ID" value="NZ_JAGEOJ010000006.1"/>
</dbReference>
<proteinExistence type="inferred from homology"/>
<evidence type="ECO:0000256" key="6">
    <source>
        <dbReference type="SAM" id="Phobius"/>
    </source>
</evidence>
<evidence type="ECO:0000313" key="7">
    <source>
        <dbReference type="EMBL" id="MBO2448531.1"/>
    </source>
</evidence>
<dbReference type="Pfam" id="PF03239">
    <property type="entry name" value="FTR1"/>
    <property type="match status" value="1"/>
</dbReference>
<feature type="transmembrane region" description="Helical" evidence="6">
    <location>
        <begin position="71"/>
        <end position="89"/>
    </location>
</feature>
<evidence type="ECO:0000313" key="8">
    <source>
        <dbReference type="Proteomes" id="UP000669179"/>
    </source>
</evidence>
<sequence>MLLGNFLIGLREGLEAALVVSILIAYLVKTGNRRALIPVWTGITVAVMLAVGFGIALSAASAEMQFKTQELFGGLLSILAVGLVTWMVFWMRKAARFMKAELEGKLEGALNVGPIALTTVAFLAVGREGLETALFLWTNISNSSEGSTQPIIGALLGLATAVVLGYLLYRGGLKLNLKRFFTWTGGALIVVAAGVFGYGFHDLQEADVLPGLNSVALEPHLFFSKFGTFGDWLQTAFQGVLNVTPQITWLQLIMWAAYLIPVMYLFLRPTPGTPAPKKSTKATTEPASSS</sequence>
<evidence type="ECO:0000256" key="4">
    <source>
        <dbReference type="ARBA" id="ARBA00022989"/>
    </source>
</evidence>
<feature type="transmembrane region" description="Helical" evidence="6">
    <location>
        <begin position="247"/>
        <end position="267"/>
    </location>
</feature>
<keyword evidence="8" id="KW-1185">Reference proteome</keyword>
<dbReference type="GO" id="GO:0015093">
    <property type="term" value="F:ferrous iron transmembrane transporter activity"/>
    <property type="evidence" value="ECO:0007669"/>
    <property type="project" value="TreeGrafter"/>
</dbReference>
<dbReference type="NCBIfam" id="NF041756">
    <property type="entry name" value="EfeU"/>
    <property type="match status" value="1"/>
</dbReference>
<protein>
    <submittedName>
        <fullName evidence="7">FTR1 family protein</fullName>
    </submittedName>
</protein>
<evidence type="ECO:0000256" key="1">
    <source>
        <dbReference type="ARBA" id="ARBA00004141"/>
    </source>
</evidence>
<reference evidence="7" key="1">
    <citation type="submission" date="2021-03" db="EMBL/GenBank/DDBJ databases">
        <authorList>
            <person name="Kanchanasin P."/>
            <person name="Saeng-In P."/>
            <person name="Phongsopitanun W."/>
            <person name="Yuki M."/>
            <person name="Kudo T."/>
            <person name="Ohkuma M."/>
            <person name="Tanasupawat S."/>
        </authorList>
    </citation>
    <scope>NUCLEOTIDE SEQUENCE</scope>
    <source>
        <strain evidence="7">GKU 128</strain>
    </source>
</reference>
<feature type="transmembrane region" description="Helical" evidence="6">
    <location>
        <begin position="35"/>
        <end position="59"/>
    </location>
</feature>
<keyword evidence="5 6" id="KW-0472">Membrane</keyword>
<dbReference type="PANTHER" id="PTHR31632">
    <property type="entry name" value="IRON TRANSPORTER FTH1"/>
    <property type="match status" value="1"/>
</dbReference>
<accession>A0A939PHB0</accession>
<feature type="transmembrane region" description="Helical" evidence="6">
    <location>
        <begin position="180"/>
        <end position="200"/>
    </location>
</feature>
<evidence type="ECO:0000256" key="3">
    <source>
        <dbReference type="ARBA" id="ARBA00022692"/>
    </source>
</evidence>
<comment type="similarity">
    <text evidence="2">Belongs to the oxidase-dependent Fe transporter (OFeT) (TC 9.A.10.1) family.</text>
</comment>
<dbReference type="PANTHER" id="PTHR31632:SF2">
    <property type="entry name" value="PLASMA MEMBRANE IRON PERMEASE"/>
    <property type="match status" value="1"/>
</dbReference>
<keyword evidence="4 6" id="KW-1133">Transmembrane helix</keyword>
<dbReference type="GO" id="GO:0033573">
    <property type="term" value="C:high-affinity iron permease complex"/>
    <property type="evidence" value="ECO:0007669"/>
    <property type="project" value="InterPro"/>
</dbReference>
<evidence type="ECO:0000256" key="2">
    <source>
        <dbReference type="ARBA" id="ARBA00008333"/>
    </source>
</evidence>
<name>A0A939PHB0_9ACTN</name>
<keyword evidence="3 6" id="KW-0812">Transmembrane</keyword>
<feature type="transmembrane region" description="Helical" evidence="6">
    <location>
        <begin position="147"/>
        <end position="168"/>
    </location>
</feature>